<dbReference type="GO" id="GO:0006281">
    <property type="term" value="P:DNA repair"/>
    <property type="evidence" value="ECO:0007669"/>
    <property type="project" value="UniProtKB-KW"/>
</dbReference>
<dbReference type="RefSeq" id="YP_004821442.1">
    <property type="nucleotide sequence ID" value="NC_015960.1"/>
</dbReference>
<dbReference type="CDD" id="cd19372">
    <property type="entry name" value="UDG_F1_VAVC_D4-like"/>
    <property type="match status" value="1"/>
</dbReference>
<keyword evidence="5" id="KW-0238">DNA-binding</keyword>
<dbReference type="InterPro" id="IPR018085">
    <property type="entry name" value="Ura-DNA_Glyclase_AS"/>
</dbReference>
<dbReference type="EMBL" id="HQ849551">
    <property type="protein sequence ID" value="AEN03678.1"/>
    <property type="molecule type" value="Genomic_DNA"/>
</dbReference>
<dbReference type="Pfam" id="PF03167">
    <property type="entry name" value="UDG"/>
    <property type="match status" value="1"/>
</dbReference>
<evidence type="ECO:0000256" key="6">
    <source>
        <dbReference type="ARBA" id="ARBA00023204"/>
    </source>
</evidence>
<feature type="domain" description="Uracil-DNA glycosylase-like" evidence="8">
    <location>
        <begin position="60"/>
        <end position="197"/>
    </location>
</feature>
<sequence>MIKSISVSYSPYNIEYHEDWEPIMSQLVCLYNEIASWLLRDETSPIPDNFFVQLKQPLRNKRVCICGIDPYPKDATGVPFESPRFNKKSIKTIAESVSKLTGVTDYSGYNLNIIDGVIPWNYYLSCKIGVTKSHAIYWEKISKLLLQHITKHVNILYCLGKTDFSNIRAKLDTPVTVVIGYHPAARDRQFEKDKAFEIINVLLELNNYEPINWAKGFYY</sequence>
<dbReference type="KEGG" id="vg:11107229"/>
<evidence type="ECO:0000256" key="7">
    <source>
        <dbReference type="PROSITE-ProRule" id="PRU10072"/>
    </source>
</evidence>
<evidence type="ECO:0000256" key="2">
    <source>
        <dbReference type="ARBA" id="ARBA00018429"/>
    </source>
</evidence>
<dbReference type="SUPFAM" id="SSF52141">
    <property type="entry name" value="Uracil-DNA glycosylase-like"/>
    <property type="match status" value="1"/>
</dbReference>
<evidence type="ECO:0000259" key="8">
    <source>
        <dbReference type="Pfam" id="PF03167"/>
    </source>
</evidence>
<dbReference type="InterPro" id="IPR036895">
    <property type="entry name" value="Uracil-DNA_glycosylase-like_sf"/>
</dbReference>
<dbReference type="GO" id="GO:0003677">
    <property type="term" value="F:DNA binding"/>
    <property type="evidence" value="ECO:0007669"/>
    <property type="project" value="UniProtKB-KW"/>
</dbReference>
<evidence type="ECO:0000256" key="4">
    <source>
        <dbReference type="ARBA" id="ARBA00022801"/>
    </source>
</evidence>
<comment type="similarity">
    <text evidence="1">Belongs to the uracil-DNA glycosylase (UDG) superfamily. UNG family.</text>
</comment>
<evidence type="ECO:0000256" key="3">
    <source>
        <dbReference type="ARBA" id="ARBA00022763"/>
    </source>
</evidence>
<dbReference type="GO" id="GO:0016799">
    <property type="term" value="F:hydrolase activity, hydrolyzing N-glycosyl compounds"/>
    <property type="evidence" value="ECO:0007669"/>
    <property type="project" value="InterPro"/>
</dbReference>
<keyword evidence="4" id="KW-0378">Hydrolase</keyword>
<dbReference type="PROSITE" id="PS00130">
    <property type="entry name" value="U_DNA_GLYCOSYLASE"/>
    <property type="match status" value="1"/>
</dbReference>
<keyword evidence="6" id="KW-0234">DNA repair</keyword>
<keyword evidence="10" id="KW-1185">Reference proteome</keyword>
<organism evidence="9 10">
    <name type="scientific">Yokapox virus</name>
    <dbReference type="NCBI Taxonomy" id="1076255"/>
    <lineage>
        <taxon>Viruses</taxon>
        <taxon>Varidnaviria</taxon>
        <taxon>Bamfordvirae</taxon>
        <taxon>Nucleocytoviricota</taxon>
        <taxon>Pokkesviricetes</taxon>
        <taxon>Chitovirales</taxon>
        <taxon>Poxviridae</taxon>
        <taxon>Chordopoxvirinae</taxon>
        <taxon>Centapoxvirus</taxon>
        <taxon>Centapoxvirus yokapox</taxon>
    </lineage>
</organism>
<dbReference type="Gene3D" id="3.40.470.10">
    <property type="entry name" value="Uracil-DNA glycosylase-like domain"/>
    <property type="match status" value="1"/>
</dbReference>
<protein>
    <recommendedName>
        <fullName evidence="2">Uracil-DNA glycosylase</fullName>
    </recommendedName>
</protein>
<proteinExistence type="inferred from homology"/>
<evidence type="ECO:0000313" key="9">
    <source>
        <dbReference type="EMBL" id="AEN03678.1"/>
    </source>
</evidence>
<evidence type="ECO:0000256" key="5">
    <source>
        <dbReference type="ARBA" id="ARBA00023125"/>
    </source>
</evidence>
<dbReference type="OrthoDB" id="7973at10239"/>
<gene>
    <name evidence="9" type="ORF">YKV089</name>
</gene>
<dbReference type="Proteomes" id="UP000164653">
    <property type="component" value="Segment"/>
</dbReference>
<dbReference type="InterPro" id="IPR005122">
    <property type="entry name" value="Uracil-DNA_glycosylase-like"/>
</dbReference>
<evidence type="ECO:0000256" key="1">
    <source>
        <dbReference type="ARBA" id="ARBA00008184"/>
    </source>
</evidence>
<evidence type="ECO:0000313" key="10">
    <source>
        <dbReference type="Proteomes" id="UP000164653"/>
    </source>
</evidence>
<keyword evidence="3" id="KW-0227">DNA damage</keyword>
<reference evidence="9 10" key="1">
    <citation type="journal article" date="2011" name="J. Virol.">
        <title>The genome of yoka poxvirus.</title>
        <authorList>
            <person name="Zhao G."/>
            <person name="Droit L."/>
            <person name="Tesh R.B."/>
            <person name="Popov V.L."/>
            <person name="Little N.S."/>
            <person name="Upton C."/>
            <person name="Virgin H.W."/>
            <person name="Wang D."/>
        </authorList>
    </citation>
    <scope>NUCLEOTIDE SEQUENCE [LARGE SCALE GENOMIC DNA]</scope>
    <source>
        <strain evidence="9">DakArB 4268</strain>
    </source>
</reference>
<accession>G3EIG7</accession>
<name>G3EIG7_9POXV</name>
<feature type="active site" description="Proton acceptor" evidence="7">
    <location>
        <position position="69"/>
    </location>
</feature>
<dbReference type="GeneID" id="11107229"/>